<comment type="caution">
    <text evidence="2">The sequence shown here is derived from an EMBL/GenBank/DDBJ whole genome shotgun (WGS) entry which is preliminary data.</text>
</comment>
<name>A0ABR8UDP4_9BACL</name>
<organism evidence="2 3">
    <name type="scientific">Sporosarcina quadrami</name>
    <dbReference type="NCBI Taxonomy" id="2762234"/>
    <lineage>
        <taxon>Bacteria</taxon>
        <taxon>Bacillati</taxon>
        <taxon>Bacillota</taxon>
        <taxon>Bacilli</taxon>
        <taxon>Bacillales</taxon>
        <taxon>Caryophanaceae</taxon>
        <taxon>Sporosarcina</taxon>
    </lineage>
</organism>
<evidence type="ECO:0000313" key="3">
    <source>
        <dbReference type="Proteomes" id="UP000626786"/>
    </source>
</evidence>
<proteinExistence type="predicted"/>
<evidence type="ECO:0000256" key="1">
    <source>
        <dbReference type="SAM" id="Coils"/>
    </source>
</evidence>
<sequence>MNEMEIFVELIDDKEADRILKHFGETPLGTRQNKATFDQKKQHIKKIFKSSTPKMIRKRIKGAADPFYTFIRAYNIPRKQSFSNFLEFLAFINEVRDKVPSYIRFAVLFLEYPEEVKIKLEEIEKNIIAGKDPLQFDKHFESDEALKNYLRKNRSFIGEGAPRDIIETISEFQPNEYNEKLKKCKEHIKSYNLLQYYNSREVFEKEYSLSISNAAYILTHLDEDYDVSMLLAIEAMYQVLKVQDNNIEAIIENKNKVFKETLLSKEREYEKSKNVKEEEISKLKLELSKLRKKMNVIEREKSIIEEQIVGSQTRFHALEKEMQEKFEKHYESSGISIKIAEKEIEILKDKLSLKKIIEEDRINKFKTSSSKSYNWGIVCLTDYELTREIYPEIFVANSNSKDEVRRLVSNNDIDIVYVLMKGLSTRRFNNLKKEIEKNNKIYEVLDFDDYKEFIDWIGYKKTKERNAVRK</sequence>
<keyword evidence="3" id="KW-1185">Reference proteome</keyword>
<dbReference type="EMBL" id="JACSQN010000018">
    <property type="protein sequence ID" value="MBD7985950.1"/>
    <property type="molecule type" value="Genomic_DNA"/>
</dbReference>
<gene>
    <name evidence="2" type="ORF">H9649_15365</name>
</gene>
<dbReference type="Proteomes" id="UP000626786">
    <property type="component" value="Unassembled WGS sequence"/>
</dbReference>
<evidence type="ECO:0008006" key="4">
    <source>
        <dbReference type="Google" id="ProtNLM"/>
    </source>
</evidence>
<feature type="coiled-coil region" evidence="1">
    <location>
        <begin position="266"/>
        <end position="307"/>
    </location>
</feature>
<protein>
    <recommendedName>
        <fullName evidence="4">DUF2326 domain-containing protein</fullName>
    </recommendedName>
</protein>
<evidence type="ECO:0000313" key="2">
    <source>
        <dbReference type="EMBL" id="MBD7985950.1"/>
    </source>
</evidence>
<keyword evidence="1" id="KW-0175">Coiled coil</keyword>
<reference evidence="2 3" key="1">
    <citation type="submission" date="2020-08" db="EMBL/GenBank/DDBJ databases">
        <title>A Genomic Blueprint of the Chicken Gut Microbiome.</title>
        <authorList>
            <person name="Gilroy R."/>
            <person name="Ravi A."/>
            <person name="Getino M."/>
            <person name="Pursley I."/>
            <person name="Horton D.L."/>
            <person name="Alikhan N.-F."/>
            <person name="Baker D."/>
            <person name="Gharbi K."/>
            <person name="Hall N."/>
            <person name="Watson M."/>
            <person name="Adriaenssens E.M."/>
            <person name="Foster-Nyarko E."/>
            <person name="Jarju S."/>
            <person name="Secka A."/>
            <person name="Antonio M."/>
            <person name="Oren A."/>
            <person name="Chaudhuri R."/>
            <person name="La Ragione R.M."/>
            <person name="Hildebrand F."/>
            <person name="Pallen M.J."/>
        </authorList>
    </citation>
    <scope>NUCLEOTIDE SEQUENCE [LARGE SCALE GENOMIC DNA]</scope>
    <source>
        <strain evidence="2 3">Sa2YVA2</strain>
    </source>
</reference>
<dbReference type="RefSeq" id="WP_191695779.1">
    <property type="nucleotide sequence ID" value="NZ_JACSQN010000018.1"/>
</dbReference>
<accession>A0ABR8UDP4</accession>